<evidence type="ECO:0000256" key="1">
    <source>
        <dbReference type="SAM" id="SignalP"/>
    </source>
</evidence>
<dbReference type="RefSeq" id="WP_043683291.1">
    <property type="nucleotide sequence ID" value="NZ_BDCI01000047.1"/>
</dbReference>
<dbReference type="InterPro" id="IPR029058">
    <property type="entry name" value="AB_hydrolase_fold"/>
</dbReference>
<evidence type="ECO:0000313" key="3">
    <source>
        <dbReference type="Proteomes" id="UP000031364"/>
    </source>
</evidence>
<dbReference type="SUPFAM" id="SSF53474">
    <property type="entry name" value="alpha/beta-Hydrolases"/>
    <property type="match status" value="1"/>
</dbReference>
<reference evidence="2 3" key="1">
    <citation type="journal article" date="2014" name="Int. J. Syst. Evol. Microbiol.">
        <title>Nocardia vulneris sp. nov., isolated from wounds of human patients in North America.</title>
        <authorList>
            <person name="Lasker B.A."/>
            <person name="Bell M."/>
            <person name="Klenk H.P."/>
            <person name="Sproer C."/>
            <person name="Schumann C."/>
            <person name="Schumann P."/>
            <person name="Brown J.M."/>
        </authorList>
    </citation>
    <scope>NUCLEOTIDE SEQUENCE [LARGE SCALE GENOMIC DNA]</scope>
    <source>
        <strain evidence="2 3">W9851</strain>
    </source>
</reference>
<dbReference type="Pfam" id="PF01674">
    <property type="entry name" value="Lipase_2"/>
    <property type="match status" value="1"/>
</dbReference>
<comment type="caution">
    <text evidence="2">The sequence shown here is derived from an EMBL/GenBank/DDBJ whole genome shotgun (WGS) entry which is preliminary data.</text>
</comment>
<proteinExistence type="predicted"/>
<evidence type="ECO:0000313" key="2">
    <source>
        <dbReference type="EMBL" id="KIA59491.1"/>
    </source>
</evidence>
<dbReference type="InterPro" id="IPR002918">
    <property type="entry name" value="Lipase_EstA/Esterase_EstB"/>
</dbReference>
<name>A0ABR4Z2D6_9NOCA</name>
<keyword evidence="3" id="KW-1185">Reference proteome</keyword>
<feature type="signal peptide" evidence="1">
    <location>
        <begin position="1"/>
        <end position="23"/>
    </location>
</feature>
<feature type="chain" id="PRO_5045320367" evidence="1">
    <location>
        <begin position="24"/>
        <end position="240"/>
    </location>
</feature>
<keyword evidence="1" id="KW-0732">Signal</keyword>
<dbReference type="EMBL" id="JNFP01000116">
    <property type="protein sequence ID" value="KIA59491.1"/>
    <property type="molecule type" value="Genomic_DNA"/>
</dbReference>
<sequence length="240" mass="24669">MLVRVIRWAVVLCCVAMGFGVGAAGAAPAPARPVLVLGGFAADAGKIETLRAWLGARGYVAYSMLLLGDPTGTAAIADSAQAVADRVAAIRRETGAARVDLVGHSMGGLAQRHFVKFLDGHAQVGTYVDYGTSEYGTYLGVACAWAAGCRDLVPGSEFLTRLNAEPALPPGVPAFHLFSTDAGEERESLPGAVNASVQAFCPGRAVSHADEPIDLAMQQLIDAALRGGPLGTECPPQPGA</sequence>
<organism evidence="2 3">
    <name type="scientific">Nocardia vulneris</name>
    <dbReference type="NCBI Taxonomy" id="1141657"/>
    <lineage>
        <taxon>Bacteria</taxon>
        <taxon>Bacillati</taxon>
        <taxon>Actinomycetota</taxon>
        <taxon>Actinomycetes</taxon>
        <taxon>Mycobacteriales</taxon>
        <taxon>Nocardiaceae</taxon>
        <taxon>Nocardia</taxon>
    </lineage>
</organism>
<protein>
    <submittedName>
        <fullName evidence="2">Lipase</fullName>
    </submittedName>
</protein>
<accession>A0ABR4Z2D6</accession>
<dbReference type="Gene3D" id="3.40.50.1820">
    <property type="entry name" value="alpha/beta hydrolase"/>
    <property type="match status" value="1"/>
</dbReference>
<gene>
    <name evidence="2" type="ORF">FG87_42625</name>
</gene>
<dbReference type="Proteomes" id="UP000031364">
    <property type="component" value="Unassembled WGS sequence"/>
</dbReference>